<feature type="region of interest" description="Disordered" evidence="1">
    <location>
        <begin position="1"/>
        <end position="20"/>
    </location>
</feature>
<feature type="compositionally biased region" description="Polar residues" evidence="1">
    <location>
        <begin position="84"/>
        <end position="96"/>
    </location>
</feature>
<proteinExistence type="predicted"/>
<evidence type="ECO:0000256" key="1">
    <source>
        <dbReference type="SAM" id="MobiDB-lite"/>
    </source>
</evidence>
<feature type="region of interest" description="Disordered" evidence="1">
    <location>
        <begin position="66"/>
        <end position="96"/>
    </location>
</feature>
<name>A6K0G3_RAT</name>
<evidence type="ECO:0000313" key="3">
    <source>
        <dbReference type="Proteomes" id="UP000234681"/>
    </source>
</evidence>
<protein>
    <submittedName>
        <fullName evidence="2">RCG52458</fullName>
    </submittedName>
</protein>
<accession>A6K0G3</accession>
<gene>
    <name evidence="2" type="ORF">rCG_52458</name>
</gene>
<dbReference type="AlphaFoldDB" id="A6K0G3"/>
<dbReference type="Proteomes" id="UP000234681">
    <property type="component" value="Chromosome 4"/>
</dbReference>
<reference evidence="2 3" key="1">
    <citation type="submission" date="2005-09" db="EMBL/GenBank/DDBJ databases">
        <authorList>
            <person name="Mural R.J."/>
            <person name="Li P.W."/>
            <person name="Adams M.D."/>
            <person name="Amanatides P.G."/>
            <person name="Baden-Tillson H."/>
            <person name="Barnstead M."/>
            <person name="Chin S.H."/>
            <person name="Dew I."/>
            <person name="Evans C.A."/>
            <person name="Ferriera S."/>
            <person name="Flanigan M."/>
            <person name="Fosler C."/>
            <person name="Glodek A."/>
            <person name="Gu Z."/>
            <person name="Holt R.A."/>
            <person name="Jennings D."/>
            <person name="Kraft C.L."/>
            <person name="Lu F."/>
            <person name="Nguyen T."/>
            <person name="Nusskern D.R."/>
            <person name="Pfannkoch C.M."/>
            <person name="Sitter C."/>
            <person name="Sutton G.G."/>
            <person name="Venter J.C."/>
            <person name="Wang Z."/>
            <person name="Woodage T."/>
            <person name="Zheng X.H."/>
            <person name="Zhong F."/>
        </authorList>
    </citation>
    <scope>NUCLEOTIDE SEQUENCE [LARGE SCALE GENOMIC DNA]</scope>
    <source>
        <strain>BN</strain>
        <strain evidence="3">Sprague-Dawley</strain>
    </source>
</reference>
<evidence type="ECO:0000313" key="2">
    <source>
        <dbReference type="EMBL" id="EDL88255.1"/>
    </source>
</evidence>
<dbReference type="EMBL" id="CH474011">
    <property type="protein sequence ID" value="EDL88255.1"/>
    <property type="molecule type" value="Genomic_DNA"/>
</dbReference>
<sequence length="96" mass="10260">MDGRRVPAEHAGETKGECVGMLPPGAALDIQGDSGESQAHWRSLLRPSGNRPGIYVARRVGEGEPIGIPELLPRQPFGHRERTSPQLENSSVALPG</sequence>
<organism evidence="2 3">
    <name type="scientific">Rattus norvegicus</name>
    <name type="common">Rat</name>
    <dbReference type="NCBI Taxonomy" id="10116"/>
    <lineage>
        <taxon>Eukaryota</taxon>
        <taxon>Metazoa</taxon>
        <taxon>Chordata</taxon>
        <taxon>Craniata</taxon>
        <taxon>Vertebrata</taxon>
        <taxon>Euteleostomi</taxon>
        <taxon>Mammalia</taxon>
        <taxon>Eutheria</taxon>
        <taxon>Euarchontoglires</taxon>
        <taxon>Glires</taxon>
        <taxon>Rodentia</taxon>
        <taxon>Myomorpha</taxon>
        <taxon>Muroidea</taxon>
        <taxon>Muridae</taxon>
        <taxon>Murinae</taxon>
        <taxon>Rattus</taxon>
    </lineage>
</organism>
<feature type="compositionally biased region" description="Basic and acidic residues" evidence="1">
    <location>
        <begin position="1"/>
        <end position="16"/>
    </location>
</feature>